<accession>A0A1E7EKD5</accession>
<proteinExistence type="predicted"/>
<dbReference type="InParanoid" id="A0A1E7EKD5"/>
<evidence type="ECO:0000313" key="2">
    <source>
        <dbReference type="EMBL" id="OEU06346.1"/>
    </source>
</evidence>
<protein>
    <submittedName>
        <fullName evidence="2">Uncharacterized protein</fullName>
    </submittedName>
</protein>
<evidence type="ECO:0000256" key="1">
    <source>
        <dbReference type="SAM" id="MobiDB-lite"/>
    </source>
</evidence>
<name>A0A1E7EKD5_9STRA</name>
<dbReference type="AlphaFoldDB" id="A0A1E7EKD5"/>
<sequence length="132" mass="14939">MSFPSTPELTQTSQANATQNLANSKETRDRRIVDAARQGLKAVENNNELYEWYIMEIKQLASRAAEKVASLENQDGNRSGLHFGESFDSKMGKLLTHVLVFRSVLIQELLALQSHNMLNTAKYPFYISSSWT</sequence>
<dbReference type="KEGG" id="fcy:FRACYDRAFT_254942"/>
<keyword evidence="3" id="KW-1185">Reference proteome</keyword>
<organism evidence="2 3">
    <name type="scientific">Fragilariopsis cylindrus CCMP1102</name>
    <dbReference type="NCBI Taxonomy" id="635003"/>
    <lineage>
        <taxon>Eukaryota</taxon>
        <taxon>Sar</taxon>
        <taxon>Stramenopiles</taxon>
        <taxon>Ochrophyta</taxon>
        <taxon>Bacillariophyta</taxon>
        <taxon>Bacillariophyceae</taxon>
        <taxon>Bacillariophycidae</taxon>
        <taxon>Bacillariales</taxon>
        <taxon>Bacillariaceae</taxon>
        <taxon>Fragilariopsis</taxon>
    </lineage>
</organism>
<reference evidence="2 3" key="1">
    <citation type="submission" date="2016-09" db="EMBL/GenBank/DDBJ databases">
        <title>Extensive genetic diversity and differential bi-allelic expression allows diatom success in the polar Southern Ocean.</title>
        <authorList>
            <consortium name="DOE Joint Genome Institute"/>
            <person name="Mock T."/>
            <person name="Otillar R.P."/>
            <person name="Strauss J."/>
            <person name="Dupont C."/>
            <person name="Frickenhaus S."/>
            <person name="Maumus F."/>
            <person name="Mcmullan M."/>
            <person name="Sanges R."/>
            <person name="Schmutz J."/>
            <person name="Toseland A."/>
            <person name="Valas R."/>
            <person name="Veluchamy A."/>
            <person name="Ward B.J."/>
            <person name="Allen A."/>
            <person name="Barry K."/>
            <person name="Falciatore A."/>
            <person name="Ferrante M."/>
            <person name="Fortunato A.E."/>
            <person name="Gloeckner G."/>
            <person name="Gruber A."/>
            <person name="Hipkin R."/>
            <person name="Janech M."/>
            <person name="Kroth P."/>
            <person name="Leese F."/>
            <person name="Lindquist E."/>
            <person name="Lyon B.R."/>
            <person name="Martin J."/>
            <person name="Mayer C."/>
            <person name="Parker M."/>
            <person name="Quesneville H."/>
            <person name="Raymond J."/>
            <person name="Uhlig C."/>
            <person name="Valentin K.U."/>
            <person name="Worden A.Z."/>
            <person name="Armbrust E.V."/>
            <person name="Bowler C."/>
            <person name="Green B."/>
            <person name="Moulton V."/>
            <person name="Van Oosterhout C."/>
            <person name="Grigoriev I."/>
        </authorList>
    </citation>
    <scope>NUCLEOTIDE SEQUENCE [LARGE SCALE GENOMIC DNA]</scope>
    <source>
        <strain evidence="2 3">CCMP1102</strain>
    </source>
</reference>
<dbReference type="Proteomes" id="UP000095751">
    <property type="component" value="Unassembled WGS sequence"/>
</dbReference>
<feature type="region of interest" description="Disordered" evidence="1">
    <location>
        <begin position="1"/>
        <end position="29"/>
    </location>
</feature>
<feature type="compositionally biased region" description="Polar residues" evidence="1">
    <location>
        <begin position="1"/>
        <end position="24"/>
    </location>
</feature>
<evidence type="ECO:0000313" key="3">
    <source>
        <dbReference type="Proteomes" id="UP000095751"/>
    </source>
</evidence>
<dbReference type="EMBL" id="KV784412">
    <property type="protein sequence ID" value="OEU06346.1"/>
    <property type="molecule type" value="Genomic_DNA"/>
</dbReference>
<gene>
    <name evidence="2" type="ORF">FRACYDRAFT_254942</name>
</gene>